<reference evidence="2" key="2">
    <citation type="journal article" date="2023" name="IMA Fungus">
        <title>Comparative genomic study of the Penicillium genus elucidates a diverse pangenome and 15 lateral gene transfer events.</title>
        <authorList>
            <person name="Petersen C."/>
            <person name="Sorensen T."/>
            <person name="Nielsen M.R."/>
            <person name="Sondergaard T.E."/>
            <person name="Sorensen J.L."/>
            <person name="Fitzpatrick D.A."/>
            <person name="Frisvad J.C."/>
            <person name="Nielsen K.L."/>
        </authorList>
    </citation>
    <scope>NUCLEOTIDE SEQUENCE</scope>
    <source>
        <strain evidence="2">IBT 34128</strain>
    </source>
</reference>
<dbReference type="Proteomes" id="UP001141434">
    <property type="component" value="Unassembled WGS sequence"/>
</dbReference>
<dbReference type="Pfam" id="PF07958">
    <property type="entry name" value="DUF1688"/>
    <property type="match status" value="1"/>
</dbReference>
<dbReference type="OrthoDB" id="2153176at2759"/>
<accession>A0A9W9FQU3</accession>
<comment type="caution">
    <text evidence="2">The sequence shown here is derived from an EMBL/GenBank/DDBJ whole genome shotgun (WGS) entry which is preliminary data.</text>
</comment>
<evidence type="ECO:0000313" key="2">
    <source>
        <dbReference type="EMBL" id="KAJ5104736.1"/>
    </source>
</evidence>
<reference evidence="2" key="1">
    <citation type="submission" date="2022-11" db="EMBL/GenBank/DDBJ databases">
        <authorList>
            <person name="Petersen C."/>
        </authorList>
    </citation>
    <scope>NUCLEOTIDE SEQUENCE</scope>
    <source>
        <strain evidence="2">IBT 34128</strain>
    </source>
</reference>
<keyword evidence="3" id="KW-1185">Reference proteome</keyword>
<dbReference type="PANTHER" id="PTHR31687:SF3">
    <property type="entry name" value="PROTEIN URG3"/>
    <property type="match status" value="1"/>
</dbReference>
<dbReference type="PANTHER" id="PTHR31687">
    <property type="match status" value="1"/>
</dbReference>
<evidence type="ECO:0000256" key="1">
    <source>
        <dbReference type="SAM" id="MobiDB-lite"/>
    </source>
</evidence>
<dbReference type="InterPro" id="IPR012469">
    <property type="entry name" value="DUF1688"/>
</dbReference>
<proteinExistence type="predicted"/>
<protein>
    <recommendedName>
        <fullName evidence="4">Uracil catabolism protein 4</fullName>
    </recommendedName>
</protein>
<dbReference type="GeneID" id="81391833"/>
<organism evidence="2 3">
    <name type="scientific">Penicillium alfredii</name>
    <dbReference type="NCBI Taxonomy" id="1506179"/>
    <lineage>
        <taxon>Eukaryota</taxon>
        <taxon>Fungi</taxon>
        <taxon>Dikarya</taxon>
        <taxon>Ascomycota</taxon>
        <taxon>Pezizomycotina</taxon>
        <taxon>Eurotiomycetes</taxon>
        <taxon>Eurotiomycetidae</taxon>
        <taxon>Eurotiales</taxon>
        <taxon>Aspergillaceae</taxon>
        <taxon>Penicillium</taxon>
    </lineage>
</organism>
<sequence>MGLFKRKDSKNSIHSDKDDRESFVSVNSAHTSNASLRSPGYKGTGPPASIPELPITRPPDPALDPAAYLRSIHAVRERATLVLDKAKKNQLNHFDVDMSKFEATASYVVSIIKRDYAPDYENIPPHGRWQHFDVGGRPRINQLLQSWPSRIDAQERTRRLIDLFVVSVLLDAGAGTKWSYRSKESGKIYARSEGLAVASLEMFKTGLFSSDPTEPCQVDGAGLKKVTVDTLAKGMQHSEQNPLAGIEGRAGLLVRLSEALNNQDFFGVDARPGNMLDYLLGHPSTLASSVPIVPITTLWTGLMDGLSPIWPPSRTQIDGVSIGDAWVCSDLPSSPPAQKWESIIPFHKLTQWLCYSIMVPMSKLMHIHFAGSDLLTGLPEYRNGGLLVDMGLLSLKPEDMERGVHAYRENSRIKGQPNVEVVPLFSTDDDVIVEWRAVTVGFLDELLYEVNSQLGVKDSDDELNLAQMLEAGSWKGGREIAEFSRPNTKEPPIMIRSDGTVF</sequence>
<dbReference type="EMBL" id="JAPMSZ010000004">
    <property type="protein sequence ID" value="KAJ5104736.1"/>
    <property type="molecule type" value="Genomic_DNA"/>
</dbReference>
<gene>
    <name evidence="2" type="ORF">NUU61_002083</name>
</gene>
<dbReference type="AlphaFoldDB" id="A0A9W9FQU3"/>
<dbReference type="RefSeq" id="XP_056513732.1">
    <property type="nucleotide sequence ID" value="XM_056652665.1"/>
</dbReference>
<feature type="compositionally biased region" description="Polar residues" evidence="1">
    <location>
        <begin position="24"/>
        <end position="36"/>
    </location>
</feature>
<feature type="region of interest" description="Disordered" evidence="1">
    <location>
        <begin position="1"/>
        <end position="57"/>
    </location>
</feature>
<evidence type="ECO:0008006" key="4">
    <source>
        <dbReference type="Google" id="ProtNLM"/>
    </source>
</evidence>
<name>A0A9W9FQU3_9EURO</name>
<feature type="compositionally biased region" description="Basic and acidic residues" evidence="1">
    <location>
        <begin position="1"/>
        <end position="22"/>
    </location>
</feature>
<evidence type="ECO:0000313" key="3">
    <source>
        <dbReference type="Proteomes" id="UP001141434"/>
    </source>
</evidence>